<sequence>MTDTLKVYDAKAGDYAKAFANNAPDKHLARFIAALPTASHVLDLGCGPGTASAQIAAAGHSVDATDGSAEMVAAVTRLHGLPARQMLFDEITGTDIYDGIWANFSLLHAPRAEMPKHLAALARAAKPGALLHIGMKTGTGEGPDALGRFYTYYTEAELTDHLTAAGFIPDYKATGRDKGLAGTTDPWLILQARLAPTGTAD</sequence>
<dbReference type="EMBL" id="JADQAZ010000005">
    <property type="protein sequence ID" value="MBT0959499.1"/>
    <property type="molecule type" value="Genomic_DNA"/>
</dbReference>
<evidence type="ECO:0000256" key="1">
    <source>
        <dbReference type="ARBA" id="ARBA00022603"/>
    </source>
</evidence>
<dbReference type="GO" id="GO:0032259">
    <property type="term" value="P:methylation"/>
    <property type="evidence" value="ECO:0007669"/>
    <property type="project" value="UniProtKB-KW"/>
</dbReference>
<dbReference type="PANTHER" id="PTHR43861:SF1">
    <property type="entry name" value="TRANS-ACONITATE 2-METHYLTRANSFERASE"/>
    <property type="match status" value="1"/>
</dbReference>
<accession>A0AAP2CSE8</accession>
<dbReference type="Gene3D" id="3.40.50.150">
    <property type="entry name" value="Vaccinia Virus protein VP39"/>
    <property type="match status" value="1"/>
</dbReference>
<dbReference type="AlphaFoldDB" id="A0AAP2CSE8"/>
<dbReference type="InterPro" id="IPR041698">
    <property type="entry name" value="Methyltransf_25"/>
</dbReference>
<organism evidence="4 5">
    <name type="scientific">Harenicola maris</name>
    <dbReference type="NCBI Taxonomy" id="2841044"/>
    <lineage>
        <taxon>Bacteria</taxon>
        <taxon>Pseudomonadati</taxon>
        <taxon>Pseudomonadota</taxon>
        <taxon>Alphaproteobacteria</taxon>
        <taxon>Rhodobacterales</taxon>
        <taxon>Paracoccaceae</taxon>
        <taxon>Harenicola</taxon>
    </lineage>
</organism>
<dbReference type="PANTHER" id="PTHR43861">
    <property type="entry name" value="TRANS-ACONITATE 2-METHYLTRANSFERASE-RELATED"/>
    <property type="match status" value="1"/>
</dbReference>
<protein>
    <submittedName>
        <fullName evidence="4">Class I SAM-dependent methyltransferase</fullName>
    </submittedName>
</protein>
<gene>
    <name evidence="4" type="ORF">IV417_19075</name>
</gene>
<dbReference type="CDD" id="cd02440">
    <property type="entry name" value="AdoMet_MTases"/>
    <property type="match status" value="1"/>
</dbReference>
<dbReference type="RefSeq" id="WP_327795732.1">
    <property type="nucleotide sequence ID" value="NZ_JADQAZ010000005.1"/>
</dbReference>
<evidence type="ECO:0000313" key="5">
    <source>
        <dbReference type="Proteomes" id="UP001315686"/>
    </source>
</evidence>
<keyword evidence="2" id="KW-0808">Transferase</keyword>
<evidence type="ECO:0000256" key="2">
    <source>
        <dbReference type="ARBA" id="ARBA00022679"/>
    </source>
</evidence>
<name>A0AAP2CSE8_9RHOB</name>
<dbReference type="Pfam" id="PF13649">
    <property type="entry name" value="Methyltransf_25"/>
    <property type="match status" value="1"/>
</dbReference>
<keyword evidence="5" id="KW-1185">Reference proteome</keyword>
<dbReference type="SUPFAM" id="SSF53335">
    <property type="entry name" value="S-adenosyl-L-methionine-dependent methyltransferases"/>
    <property type="match status" value="1"/>
</dbReference>
<proteinExistence type="predicted"/>
<evidence type="ECO:0000313" key="4">
    <source>
        <dbReference type="EMBL" id="MBT0959499.1"/>
    </source>
</evidence>
<feature type="domain" description="Methyltransferase" evidence="3">
    <location>
        <begin position="41"/>
        <end position="128"/>
    </location>
</feature>
<evidence type="ECO:0000259" key="3">
    <source>
        <dbReference type="Pfam" id="PF13649"/>
    </source>
</evidence>
<dbReference type="InterPro" id="IPR029063">
    <property type="entry name" value="SAM-dependent_MTases_sf"/>
</dbReference>
<reference evidence="4 5" key="1">
    <citation type="journal article" date="2021" name="Arch. Microbiol.">
        <title>Harenicola maris gen. nov., sp. nov. isolated from the Sea of Japan shallow sediments.</title>
        <authorList>
            <person name="Romanenko L.A."/>
            <person name="Kurilenko V.V."/>
            <person name="Chernysheva N.Y."/>
            <person name="Tekutyeva L.A."/>
            <person name="Velansky P.V."/>
            <person name="Svetashev V.I."/>
            <person name="Isaeva M.P."/>
        </authorList>
    </citation>
    <scope>NUCLEOTIDE SEQUENCE [LARGE SCALE GENOMIC DNA]</scope>
    <source>
        <strain evidence="4 5">KMM 3653</strain>
    </source>
</reference>
<keyword evidence="1 4" id="KW-0489">Methyltransferase</keyword>
<comment type="caution">
    <text evidence="4">The sequence shown here is derived from an EMBL/GenBank/DDBJ whole genome shotgun (WGS) entry which is preliminary data.</text>
</comment>
<dbReference type="GO" id="GO:0008168">
    <property type="term" value="F:methyltransferase activity"/>
    <property type="evidence" value="ECO:0007669"/>
    <property type="project" value="UniProtKB-KW"/>
</dbReference>
<dbReference type="Proteomes" id="UP001315686">
    <property type="component" value="Unassembled WGS sequence"/>
</dbReference>